<dbReference type="PROSITE" id="PS50110">
    <property type="entry name" value="RESPONSE_REGULATORY"/>
    <property type="match status" value="1"/>
</dbReference>
<dbReference type="SMART" id="SM00862">
    <property type="entry name" value="Trans_reg_C"/>
    <property type="match status" value="1"/>
</dbReference>
<dbReference type="SUPFAM" id="SSF52172">
    <property type="entry name" value="CheY-like"/>
    <property type="match status" value="1"/>
</dbReference>
<name>Q72IA3_THET2</name>
<dbReference type="InterPro" id="IPR039420">
    <property type="entry name" value="WalR-like"/>
</dbReference>
<evidence type="ECO:0000313" key="7">
    <source>
        <dbReference type="Proteomes" id="UP000000592"/>
    </source>
</evidence>
<evidence type="ECO:0000259" key="4">
    <source>
        <dbReference type="PROSITE" id="PS50110"/>
    </source>
</evidence>
<dbReference type="Gene3D" id="3.40.50.2300">
    <property type="match status" value="1"/>
</dbReference>
<feature type="domain" description="OmpR/PhoB-type" evidence="5">
    <location>
        <begin position="125"/>
        <end position="218"/>
    </location>
</feature>
<dbReference type="Pfam" id="PF00072">
    <property type="entry name" value="Response_reg"/>
    <property type="match status" value="1"/>
</dbReference>
<dbReference type="Gene3D" id="6.10.250.690">
    <property type="match status" value="1"/>
</dbReference>
<dbReference type="CDD" id="cd00383">
    <property type="entry name" value="trans_reg_C"/>
    <property type="match status" value="1"/>
</dbReference>
<feature type="DNA-binding region" description="OmpR/PhoB-type" evidence="3">
    <location>
        <begin position="125"/>
        <end position="218"/>
    </location>
</feature>
<keyword evidence="1 3" id="KW-0238">DNA-binding</keyword>
<evidence type="ECO:0000256" key="1">
    <source>
        <dbReference type="ARBA" id="ARBA00023125"/>
    </source>
</evidence>
<evidence type="ECO:0000256" key="3">
    <source>
        <dbReference type="PROSITE-ProRule" id="PRU01091"/>
    </source>
</evidence>
<dbReference type="Pfam" id="PF00486">
    <property type="entry name" value="Trans_reg_C"/>
    <property type="match status" value="1"/>
</dbReference>
<dbReference type="EMBL" id="AE017221">
    <property type="protein sequence ID" value="AAS81571.1"/>
    <property type="molecule type" value="Genomic_DNA"/>
</dbReference>
<feature type="modified residue" description="4-aspartylphosphate" evidence="2">
    <location>
        <position position="54"/>
    </location>
</feature>
<evidence type="ECO:0000259" key="5">
    <source>
        <dbReference type="PROSITE" id="PS51755"/>
    </source>
</evidence>
<dbReference type="PROSITE" id="PS51755">
    <property type="entry name" value="OMPR_PHOB"/>
    <property type="match status" value="1"/>
</dbReference>
<feature type="domain" description="Response regulatory" evidence="4">
    <location>
        <begin position="7"/>
        <end position="118"/>
    </location>
</feature>
<dbReference type="eggNOG" id="COG0745">
    <property type="taxonomic scope" value="Bacteria"/>
</dbReference>
<dbReference type="Gene3D" id="1.10.10.10">
    <property type="entry name" value="Winged helix-like DNA-binding domain superfamily/Winged helix DNA-binding domain"/>
    <property type="match status" value="1"/>
</dbReference>
<keyword evidence="2" id="KW-0597">Phosphoprotein</keyword>
<dbReference type="AlphaFoldDB" id="Q72IA3"/>
<sequence length="221" mass="25019">MEADAVRVLLVEDDPGVREALELGLSLEGHEVRAVDRPEEALGLLSWAEVVVLDVLLPQGDGFSLLRAIRERSEVPVLMLTALDGVEWRVKGLREGADDYLVKPYSLQELLARLEALVRRARRREEVLAYKDLRLYPRRMEAFRGERRLALSPKAFLLLKAFLEAPEEVLSKEALMRKVWGEEVEPATLEVHLSALRKALGEPSPIQTVRGYGYRLFLPEG</sequence>
<dbReference type="Proteomes" id="UP000000592">
    <property type="component" value="Chromosome"/>
</dbReference>
<reference evidence="6 7" key="1">
    <citation type="journal article" date="2004" name="Nat. Biotechnol.">
        <title>The genome sequence of the extreme thermophile Thermus thermophilus.</title>
        <authorList>
            <person name="Henne A."/>
            <person name="Brueggemann H."/>
            <person name="Raasch C."/>
            <person name="Wiezer A."/>
            <person name="Hartsch T."/>
            <person name="Liesegang H."/>
            <person name="Johann A."/>
            <person name="Lienard T."/>
            <person name="Gohl O."/>
            <person name="Martinez-Arias R."/>
            <person name="Jacobi C."/>
            <person name="Starkuviene V."/>
            <person name="Schlenczeck S."/>
            <person name="Dencker S."/>
            <person name="Huber R."/>
            <person name="Klenk H.-P."/>
            <person name="Overbeek R."/>
            <person name="Kramer W."/>
            <person name="Merkl R."/>
            <person name="Gottschalk G."/>
            <person name="Fritz H.-J."/>
        </authorList>
    </citation>
    <scope>NUCLEOTIDE SEQUENCE [LARGE SCALE GENOMIC DNA]</scope>
    <source>
        <strain evidence="7">ATCC BAA-163 / DSM 7039 / HB27</strain>
    </source>
</reference>
<evidence type="ECO:0000313" key="6">
    <source>
        <dbReference type="EMBL" id="AAS81571.1"/>
    </source>
</evidence>
<gene>
    <name evidence="6" type="ordered locus">TT_C1229</name>
</gene>
<dbReference type="GO" id="GO:0005829">
    <property type="term" value="C:cytosol"/>
    <property type="evidence" value="ECO:0007669"/>
    <property type="project" value="TreeGrafter"/>
</dbReference>
<evidence type="ECO:0000256" key="2">
    <source>
        <dbReference type="PROSITE-ProRule" id="PRU00169"/>
    </source>
</evidence>
<protein>
    <submittedName>
        <fullName evidence="6">Probable two-component response regulator</fullName>
    </submittedName>
</protein>
<dbReference type="GO" id="GO:0000156">
    <property type="term" value="F:phosphorelay response regulator activity"/>
    <property type="evidence" value="ECO:0007669"/>
    <property type="project" value="TreeGrafter"/>
</dbReference>
<accession>Q72IA3</accession>
<dbReference type="GO" id="GO:0032993">
    <property type="term" value="C:protein-DNA complex"/>
    <property type="evidence" value="ECO:0007669"/>
    <property type="project" value="TreeGrafter"/>
</dbReference>
<dbReference type="SMART" id="SM00448">
    <property type="entry name" value="REC"/>
    <property type="match status" value="1"/>
</dbReference>
<dbReference type="HOGENOM" id="CLU_000445_30_1_0"/>
<dbReference type="GO" id="GO:0006355">
    <property type="term" value="P:regulation of DNA-templated transcription"/>
    <property type="evidence" value="ECO:0007669"/>
    <property type="project" value="InterPro"/>
</dbReference>
<dbReference type="InterPro" id="IPR036388">
    <property type="entry name" value="WH-like_DNA-bd_sf"/>
</dbReference>
<dbReference type="InterPro" id="IPR001789">
    <property type="entry name" value="Sig_transdc_resp-reg_receiver"/>
</dbReference>
<dbReference type="InterPro" id="IPR001867">
    <property type="entry name" value="OmpR/PhoB-type_DNA-bd"/>
</dbReference>
<dbReference type="PANTHER" id="PTHR48111">
    <property type="entry name" value="REGULATOR OF RPOS"/>
    <property type="match status" value="1"/>
</dbReference>
<dbReference type="GO" id="GO:0000976">
    <property type="term" value="F:transcription cis-regulatory region binding"/>
    <property type="evidence" value="ECO:0007669"/>
    <property type="project" value="TreeGrafter"/>
</dbReference>
<dbReference type="KEGG" id="tth:TT_C1229"/>
<dbReference type="PANTHER" id="PTHR48111:SF68">
    <property type="entry name" value="OMPR SUBFAMILY"/>
    <property type="match status" value="1"/>
</dbReference>
<dbReference type="InterPro" id="IPR011006">
    <property type="entry name" value="CheY-like_superfamily"/>
</dbReference>
<proteinExistence type="predicted"/>
<organism evidence="6 7">
    <name type="scientific">Thermus thermophilus (strain ATCC BAA-163 / DSM 7039 / HB27)</name>
    <dbReference type="NCBI Taxonomy" id="262724"/>
    <lineage>
        <taxon>Bacteria</taxon>
        <taxon>Thermotogati</taxon>
        <taxon>Deinococcota</taxon>
        <taxon>Deinococci</taxon>
        <taxon>Thermales</taxon>
        <taxon>Thermaceae</taxon>
        <taxon>Thermus</taxon>
    </lineage>
</organism>